<proteinExistence type="predicted"/>
<dbReference type="GO" id="GO:0006508">
    <property type="term" value="P:proteolysis"/>
    <property type="evidence" value="ECO:0007669"/>
    <property type="project" value="UniProtKB-KW"/>
</dbReference>
<dbReference type="InterPro" id="IPR023430">
    <property type="entry name" value="Pept_HybD-like_dom_sf"/>
</dbReference>
<dbReference type="AlphaFoldDB" id="A0A229UJP0"/>
<keyword evidence="1" id="KW-0378">Hydrolase</keyword>
<dbReference type="Proteomes" id="UP000215509">
    <property type="component" value="Unassembled WGS sequence"/>
</dbReference>
<gene>
    <name evidence="1" type="primary">yyaC</name>
    <name evidence="1" type="ORF">CF651_23995</name>
</gene>
<dbReference type="SUPFAM" id="SSF53163">
    <property type="entry name" value="HybD-like"/>
    <property type="match status" value="1"/>
</dbReference>
<evidence type="ECO:0000313" key="2">
    <source>
        <dbReference type="Proteomes" id="UP000215509"/>
    </source>
</evidence>
<dbReference type="RefSeq" id="WP_094017426.1">
    <property type="nucleotide sequence ID" value="NZ_NMQW01000039.1"/>
</dbReference>
<keyword evidence="2" id="KW-1185">Reference proteome</keyword>
<dbReference type="OrthoDB" id="9815953at2"/>
<dbReference type="Pfam" id="PF06866">
    <property type="entry name" value="DUF1256"/>
    <property type="match status" value="1"/>
</dbReference>
<organism evidence="1 2">
    <name type="scientific">Paenibacillus rigui</name>
    <dbReference type="NCBI Taxonomy" id="554312"/>
    <lineage>
        <taxon>Bacteria</taxon>
        <taxon>Bacillati</taxon>
        <taxon>Bacillota</taxon>
        <taxon>Bacilli</taxon>
        <taxon>Bacillales</taxon>
        <taxon>Paenibacillaceae</taxon>
        <taxon>Paenibacillus</taxon>
    </lineage>
</organism>
<name>A0A229UJP0_9BACL</name>
<dbReference type="NCBIfam" id="TIGR02841">
    <property type="entry name" value="spore_YyaC"/>
    <property type="match status" value="1"/>
</dbReference>
<dbReference type="InterPro" id="IPR009665">
    <property type="entry name" value="YyaC"/>
</dbReference>
<accession>A0A229UJP0</accession>
<comment type="caution">
    <text evidence="1">The sequence shown here is derived from an EMBL/GenBank/DDBJ whole genome shotgun (WGS) entry which is preliminary data.</text>
</comment>
<reference evidence="1 2" key="1">
    <citation type="submission" date="2017-07" db="EMBL/GenBank/DDBJ databases">
        <title>Genome sequencing and assembly of Paenibacillus rigui.</title>
        <authorList>
            <person name="Mayilraj S."/>
        </authorList>
    </citation>
    <scope>NUCLEOTIDE SEQUENCE [LARGE SCALE GENOMIC DNA]</scope>
    <source>
        <strain evidence="1 2">JCM 16352</strain>
    </source>
</reference>
<keyword evidence="1" id="KW-0645">Protease</keyword>
<protein>
    <submittedName>
        <fullName evidence="1">Spore protease YyaC</fullName>
    </submittedName>
</protein>
<dbReference type="GO" id="GO:0008233">
    <property type="term" value="F:peptidase activity"/>
    <property type="evidence" value="ECO:0007669"/>
    <property type="project" value="UniProtKB-KW"/>
</dbReference>
<sequence>MNPNQQPGPLPLIRKKIKGAELPAFLQSIRDTGAGVRELLFLCIGTDRSTGDSLGPLVGTMLEEAGYDCVVGTLRRPLDASNMRERLLAEVVPHRASRKIIAIDACLGQASSICSYQVSNQPMEPGKSLGKQLPAVGDFSIAGIVNVDEGQKYAILQSTSLYRVMNMAGEIAAAVTSVFPVEKTSEASLQQDAKGK</sequence>
<evidence type="ECO:0000313" key="1">
    <source>
        <dbReference type="EMBL" id="OXM83668.1"/>
    </source>
</evidence>
<dbReference type="EMBL" id="NMQW01000039">
    <property type="protein sequence ID" value="OXM83668.1"/>
    <property type="molecule type" value="Genomic_DNA"/>
</dbReference>